<evidence type="ECO:0000313" key="3">
    <source>
        <dbReference type="Proteomes" id="UP000182658"/>
    </source>
</evidence>
<dbReference type="Proteomes" id="UP000182658">
    <property type="component" value="Unassembled WGS sequence"/>
</dbReference>
<reference evidence="2 3" key="1">
    <citation type="submission" date="2016-10" db="EMBL/GenBank/DDBJ databases">
        <title>Draft genome sequence of Coniochaeta ligniaria NRRL30616, a lignocellulolytic fungus for bioabatement of inhibitors in plant biomass hydrolysates.</title>
        <authorList>
            <consortium name="DOE Joint Genome Institute"/>
            <person name="Jimenez D.J."/>
            <person name="Hector R.E."/>
            <person name="Riley R."/>
            <person name="Sun H."/>
            <person name="Grigoriev I.V."/>
            <person name="Van Elsas J.D."/>
            <person name="Nichols N.N."/>
        </authorList>
    </citation>
    <scope>NUCLEOTIDE SEQUENCE [LARGE SCALE GENOMIC DNA]</scope>
    <source>
        <strain evidence="2 3">NRRL 30616</strain>
    </source>
</reference>
<feature type="region of interest" description="Disordered" evidence="1">
    <location>
        <begin position="17"/>
        <end position="99"/>
    </location>
</feature>
<proteinExistence type="predicted"/>
<dbReference type="EMBL" id="KV875101">
    <property type="protein sequence ID" value="OIW25603.1"/>
    <property type="molecule type" value="Genomic_DNA"/>
</dbReference>
<protein>
    <recommendedName>
        <fullName evidence="4">Only prolin and serin are matching in the corresponding protein</fullName>
    </recommendedName>
</protein>
<dbReference type="AlphaFoldDB" id="A0A1J7IE93"/>
<accession>A0A1J7IE93</accession>
<feature type="compositionally biased region" description="Low complexity" evidence="1">
    <location>
        <begin position="56"/>
        <end position="89"/>
    </location>
</feature>
<dbReference type="InParanoid" id="A0A1J7IE93"/>
<feature type="non-terminal residue" evidence="2">
    <location>
        <position position="548"/>
    </location>
</feature>
<evidence type="ECO:0000256" key="1">
    <source>
        <dbReference type="SAM" id="MobiDB-lite"/>
    </source>
</evidence>
<feature type="non-terminal residue" evidence="2">
    <location>
        <position position="1"/>
    </location>
</feature>
<dbReference type="OrthoDB" id="3882058at2759"/>
<sequence>LKPLLLPELVEQRRKHETLVQQGAADPDQSFIYYTHHSSSSSSDIGSRSPLTPTFSRSQSRYSGSTSSLEQLSSSYSESPASPAQASNSIKGGKSLLPDVQEDPLREDEHIATVVDEHRGLYDCLCDEPCMHHDVDPTLGNNFTYLGTDMDYYDLGFMSDSDFSIDERAKKQRSGDESPFAGLSRRVSSKISGHVSRWRSSSKRNNFTFSPASEPSLDQGTTLSRAASRAASSRSSSISAPGRYIPDRSNEPPLPPTPALSLYESTDNIAPAEVLDIEQADVRRSLERERALAATPLLPPLLIERPAFSAPPSLHVSPLQSPTIAAMASMTIQEAALAAYATPPLSSKPSVSSFRPMVSPASPIGELPSPIPNMIEHDEWSDLLGHANFTIVPRPYRPTTTDMEALTCLRANWELAKVNYTKHLCRTGEHYGMTSNTYTLTQAKWAEIEREWRTIENELVDQIIKHGGEEVDPAELIRRGRQEEAQPAIIPNMVEGKFPERGDVDIVGPMQRDAVMIRDVSRDVSPIDDRKHVSAWLKSLAGKVGLRK</sequence>
<name>A0A1J7IE93_9PEZI</name>
<evidence type="ECO:0008006" key="4">
    <source>
        <dbReference type="Google" id="ProtNLM"/>
    </source>
</evidence>
<feature type="compositionally biased region" description="Low complexity" evidence="1">
    <location>
        <begin position="224"/>
        <end position="240"/>
    </location>
</feature>
<feature type="compositionally biased region" description="Low complexity" evidence="1">
    <location>
        <begin position="38"/>
        <end position="49"/>
    </location>
</feature>
<evidence type="ECO:0000313" key="2">
    <source>
        <dbReference type="EMBL" id="OIW25603.1"/>
    </source>
</evidence>
<keyword evidence="3" id="KW-1185">Reference proteome</keyword>
<feature type="region of interest" description="Disordered" evidence="1">
    <location>
        <begin position="204"/>
        <end position="258"/>
    </location>
</feature>
<gene>
    <name evidence="2" type="ORF">CONLIGDRAFT_555687</name>
</gene>
<organism evidence="2 3">
    <name type="scientific">Coniochaeta ligniaria NRRL 30616</name>
    <dbReference type="NCBI Taxonomy" id="1408157"/>
    <lineage>
        <taxon>Eukaryota</taxon>
        <taxon>Fungi</taxon>
        <taxon>Dikarya</taxon>
        <taxon>Ascomycota</taxon>
        <taxon>Pezizomycotina</taxon>
        <taxon>Sordariomycetes</taxon>
        <taxon>Sordariomycetidae</taxon>
        <taxon>Coniochaetales</taxon>
        <taxon>Coniochaetaceae</taxon>
        <taxon>Coniochaeta</taxon>
    </lineage>
</organism>
<feature type="compositionally biased region" description="Polar residues" evidence="1">
    <location>
        <begin position="204"/>
        <end position="223"/>
    </location>
</feature>